<accession>A0A2P6VJ51</accession>
<proteinExistence type="predicted"/>
<reference evidence="1 2" key="1">
    <citation type="journal article" date="2018" name="Plant J.">
        <title>Genome sequences of Chlorella sorokiniana UTEX 1602 and Micractinium conductrix SAG 241.80: implications to maltose excretion by a green alga.</title>
        <authorList>
            <person name="Arriola M.B."/>
            <person name="Velmurugan N."/>
            <person name="Zhang Y."/>
            <person name="Plunkett M.H."/>
            <person name="Hondzo H."/>
            <person name="Barney B.M."/>
        </authorList>
    </citation>
    <scope>NUCLEOTIDE SEQUENCE [LARGE SCALE GENOMIC DNA]</scope>
    <source>
        <strain evidence="1 2">SAG 241.80</strain>
    </source>
</reference>
<keyword evidence="1" id="KW-0418">Kinase</keyword>
<sequence length="64" mass="6962">MCCGYCSGLGLPRWSYDLVFKEYVCGCSGLGTARRGNAECSFCGEVGCCQVQVTKLSRRGLRLL</sequence>
<organism evidence="1 2">
    <name type="scientific">Micractinium conductrix</name>
    <dbReference type="NCBI Taxonomy" id="554055"/>
    <lineage>
        <taxon>Eukaryota</taxon>
        <taxon>Viridiplantae</taxon>
        <taxon>Chlorophyta</taxon>
        <taxon>core chlorophytes</taxon>
        <taxon>Trebouxiophyceae</taxon>
        <taxon>Chlorellales</taxon>
        <taxon>Chlorellaceae</taxon>
        <taxon>Chlorella clade</taxon>
        <taxon>Micractinium</taxon>
    </lineage>
</organism>
<keyword evidence="2" id="KW-1185">Reference proteome</keyword>
<name>A0A2P6VJ51_9CHLO</name>
<dbReference type="Proteomes" id="UP000239649">
    <property type="component" value="Unassembled WGS sequence"/>
</dbReference>
<dbReference type="GO" id="GO:0016301">
    <property type="term" value="F:kinase activity"/>
    <property type="evidence" value="ECO:0007669"/>
    <property type="project" value="UniProtKB-KW"/>
</dbReference>
<evidence type="ECO:0000313" key="1">
    <source>
        <dbReference type="EMBL" id="PSC74104.1"/>
    </source>
</evidence>
<gene>
    <name evidence="1" type="ORF">C2E20_2699</name>
</gene>
<dbReference type="EMBL" id="LHPF02000005">
    <property type="protein sequence ID" value="PSC74104.1"/>
    <property type="molecule type" value="Genomic_DNA"/>
</dbReference>
<keyword evidence="1" id="KW-0675">Receptor</keyword>
<comment type="caution">
    <text evidence="1">The sequence shown here is derived from an EMBL/GenBank/DDBJ whole genome shotgun (WGS) entry which is preliminary data.</text>
</comment>
<keyword evidence="1" id="KW-0808">Transferase</keyword>
<protein>
    <submittedName>
        <fullName evidence="1">Wall-associated receptor kinase</fullName>
    </submittedName>
</protein>
<dbReference type="AlphaFoldDB" id="A0A2P6VJ51"/>
<evidence type="ECO:0000313" key="2">
    <source>
        <dbReference type="Proteomes" id="UP000239649"/>
    </source>
</evidence>